<accession>A0A9D3WJ66</accession>
<gene>
    <name evidence="1" type="ORF">J1N35_001349</name>
</gene>
<name>A0A9D3WJ66_9ROSI</name>
<comment type="caution">
    <text evidence="1">The sequence shown here is derived from an EMBL/GenBank/DDBJ whole genome shotgun (WGS) entry which is preliminary data.</text>
</comment>
<reference evidence="1 2" key="1">
    <citation type="journal article" date="2021" name="Plant Biotechnol. J.">
        <title>Multi-omics assisted identification of the key and species-specific regulatory components of drought-tolerant mechanisms in Gossypium stocksii.</title>
        <authorList>
            <person name="Yu D."/>
            <person name="Ke L."/>
            <person name="Zhang D."/>
            <person name="Wu Y."/>
            <person name="Sun Y."/>
            <person name="Mei J."/>
            <person name="Sun J."/>
            <person name="Sun Y."/>
        </authorList>
    </citation>
    <scope>NUCLEOTIDE SEQUENCE [LARGE SCALE GENOMIC DNA]</scope>
    <source>
        <strain evidence="2">cv. E1</strain>
        <tissue evidence="1">Leaf</tissue>
    </source>
</reference>
<keyword evidence="2" id="KW-1185">Reference proteome</keyword>
<evidence type="ECO:0000313" key="2">
    <source>
        <dbReference type="Proteomes" id="UP000828251"/>
    </source>
</evidence>
<dbReference type="EMBL" id="JAIQCV010000001">
    <property type="protein sequence ID" value="KAH1129971.1"/>
    <property type="molecule type" value="Genomic_DNA"/>
</dbReference>
<dbReference type="Proteomes" id="UP000828251">
    <property type="component" value="Unassembled WGS sequence"/>
</dbReference>
<evidence type="ECO:0000313" key="1">
    <source>
        <dbReference type="EMBL" id="KAH1129971.1"/>
    </source>
</evidence>
<protein>
    <submittedName>
        <fullName evidence="1">Uncharacterized protein</fullName>
    </submittedName>
</protein>
<dbReference type="AlphaFoldDB" id="A0A9D3WJ66"/>
<sequence>MPQEVKEHVFPFASSTLVKKSSLKELILSLKVTLAEASMASVGIAEGINEEEARKVDFENVYQSTMEALERDRELYKKLDKEIRKLVE</sequence>
<proteinExistence type="predicted"/>
<organism evidence="1 2">
    <name type="scientific">Gossypium stocksii</name>
    <dbReference type="NCBI Taxonomy" id="47602"/>
    <lineage>
        <taxon>Eukaryota</taxon>
        <taxon>Viridiplantae</taxon>
        <taxon>Streptophyta</taxon>
        <taxon>Embryophyta</taxon>
        <taxon>Tracheophyta</taxon>
        <taxon>Spermatophyta</taxon>
        <taxon>Magnoliopsida</taxon>
        <taxon>eudicotyledons</taxon>
        <taxon>Gunneridae</taxon>
        <taxon>Pentapetalae</taxon>
        <taxon>rosids</taxon>
        <taxon>malvids</taxon>
        <taxon>Malvales</taxon>
        <taxon>Malvaceae</taxon>
        <taxon>Malvoideae</taxon>
        <taxon>Gossypium</taxon>
    </lineage>
</organism>